<dbReference type="SUPFAM" id="SSF103473">
    <property type="entry name" value="MFS general substrate transporter"/>
    <property type="match status" value="1"/>
</dbReference>
<protein>
    <recommendedName>
        <fullName evidence="8">Major facilitator superfamily (MFS) profile domain-containing protein</fullName>
    </recommendedName>
</protein>
<dbReference type="EMBL" id="KV453870">
    <property type="protein sequence ID" value="ODV82963.1"/>
    <property type="molecule type" value="Genomic_DNA"/>
</dbReference>
<dbReference type="PANTHER" id="PTHR48022:SF3">
    <property type="entry name" value="HEXOSE TRANSPORTER PROTEIN (AFU_ORTHOLOGUE AFUA_8G04480)-RELATED"/>
    <property type="match status" value="1"/>
</dbReference>
<evidence type="ECO:0000256" key="7">
    <source>
        <dbReference type="SAM" id="Phobius"/>
    </source>
</evidence>
<evidence type="ECO:0000259" key="8">
    <source>
        <dbReference type="PROSITE" id="PS50850"/>
    </source>
</evidence>
<evidence type="ECO:0000313" key="10">
    <source>
        <dbReference type="Proteomes" id="UP000094801"/>
    </source>
</evidence>
<reference evidence="10" key="1">
    <citation type="submission" date="2016-04" db="EMBL/GenBank/DDBJ databases">
        <title>Comparative genomics of biotechnologically important yeasts.</title>
        <authorList>
            <consortium name="DOE Joint Genome Institute"/>
            <person name="Riley R."/>
            <person name="Haridas S."/>
            <person name="Wolfe K.H."/>
            <person name="Lopes M.R."/>
            <person name="Hittinger C.T."/>
            <person name="Goker M."/>
            <person name="Salamov A."/>
            <person name="Wisecaver J."/>
            <person name="Long T.M."/>
            <person name="Aerts A.L."/>
            <person name="Barry K."/>
            <person name="Choi C."/>
            <person name="Clum A."/>
            <person name="Coughlan A.Y."/>
            <person name="Deshpande S."/>
            <person name="Douglass A.P."/>
            <person name="Hanson S.J."/>
            <person name="Klenk H.-P."/>
            <person name="Labutti K."/>
            <person name="Lapidus A."/>
            <person name="Lindquist E."/>
            <person name="Lipzen A."/>
            <person name="Meier-Kolthoff J.P."/>
            <person name="Ohm R.A."/>
            <person name="Otillar R.P."/>
            <person name="Pangilinan J."/>
            <person name="Peng Y."/>
            <person name="Rokas A."/>
            <person name="Rosa C.A."/>
            <person name="Scheuner C."/>
            <person name="Sibirny A.A."/>
            <person name="Slot J.C."/>
            <person name="Stielow J.B."/>
            <person name="Sun H."/>
            <person name="Kurtzman C.P."/>
            <person name="Blackwell M."/>
            <person name="Grigoriev I.V."/>
            <person name="Jeffries T.W."/>
        </authorList>
    </citation>
    <scope>NUCLEOTIDE SEQUENCE [LARGE SCALE GENOMIC DNA]</scope>
    <source>
        <strain evidence="10">NRRL YB-2248</strain>
    </source>
</reference>
<dbReference type="InterPro" id="IPR005828">
    <property type="entry name" value="MFS_sugar_transport-like"/>
</dbReference>
<keyword evidence="4 7" id="KW-0812">Transmembrane</keyword>
<dbReference type="PROSITE" id="PS50850">
    <property type="entry name" value="MFS"/>
    <property type="match status" value="1"/>
</dbReference>
<dbReference type="InterPro" id="IPR020846">
    <property type="entry name" value="MFS_dom"/>
</dbReference>
<dbReference type="InterPro" id="IPR005829">
    <property type="entry name" value="Sugar_transporter_CS"/>
</dbReference>
<comment type="subcellular location">
    <subcellularLocation>
        <location evidence="1">Membrane</location>
        <topology evidence="1">Multi-pass membrane protein</topology>
    </subcellularLocation>
</comment>
<evidence type="ECO:0000256" key="3">
    <source>
        <dbReference type="ARBA" id="ARBA00022448"/>
    </source>
</evidence>
<dbReference type="PANTHER" id="PTHR48022">
    <property type="entry name" value="PLASTIDIC GLUCOSE TRANSPORTER 4"/>
    <property type="match status" value="1"/>
</dbReference>
<keyword evidence="5 7" id="KW-1133">Transmembrane helix</keyword>
<dbReference type="STRING" id="983967.A0A1E4STX6"/>
<keyword evidence="10" id="KW-1185">Reference proteome</keyword>
<feature type="transmembrane region" description="Helical" evidence="7">
    <location>
        <begin position="351"/>
        <end position="369"/>
    </location>
</feature>
<keyword evidence="3" id="KW-0813">Transport</keyword>
<accession>A0A1E4STX6</accession>
<dbReference type="InterPro" id="IPR050360">
    <property type="entry name" value="MFS_Sugar_Transporters"/>
</dbReference>
<feature type="transmembrane region" description="Helical" evidence="7">
    <location>
        <begin position="77"/>
        <end position="96"/>
    </location>
</feature>
<dbReference type="PROSITE" id="PS00216">
    <property type="entry name" value="SUGAR_TRANSPORT_1"/>
    <property type="match status" value="1"/>
</dbReference>
<evidence type="ECO:0000313" key="9">
    <source>
        <dbReference type="EMBL" id="ODV82963.1"/>
    </source>
</evidence>
<feature type="transmembrane region" description="Helical" evidence="7">
    <location>
        <begin position="318"/>
        <end position="339"/>
    </location>
</feature>
<dbReference type="OrthoDB" id="6133115at2759"/>
<feature type="transmembrane region" description="Helical" evidence="7">
    <location>
        <begin position="38"/>
        <end position="57"/>
    </location>
</feature>
<proteinExistence type="inferred from homology"/>
<gene>
    <name evidence="9" type="ORF">CANARDRAFT_239125</name>
</gene>
<comment type="similarity">
    <text evidence="2">Belongs to the major facilitator superfamily. Sugar transporter (TC 2.A.1.1) family.</text>
</comment>
<feature type="transmembrane region" description="Helical" evidence="7">
    <location>
        <begin position="416"/>
        <end position="435"/>
    </location>
</feature>
<feature type="transmembrane region" description="Helical" evidence="7">
    <location>
        <begin position="389"/>
        <end position="409"/>
    </location>
</feature>
<evidence type="ECO:0000256" key="6">
    <source>
        <dbReference type="ARBA" id="ARBA00023136"/>
    </source>
</evidence>
<name>A0A1E4STX6_9ASCO</name>
<dbReference type="InterPro" id="IPR036259">
    <property type="entry name" value="MFS_trans_sf"/>
</dbReference>
<evidence type="ECO:0000256" key="1">
    <source>
        <dbReference type="ARBA" id="ARBA00004141"/>
    </source>
</evidence>
<evidence type="ECO:0000256" key="4">
    <source>
        <dbReference type="ARBA" id="ARBA00022692"/>
    </source>
</evidence>
<dbReference type="AlphaFoldDB" id="A0A1E4STX6"/>
<dbReference type="Gene3D" id="1.20.1250.20">
    <property type="entry name" value="MFS general substrate transporter like domains"/>
    <property type="match status" value="2"/>
</dbReference>
<dbReference type="GO" id="GO:0016020">
    <property type="term" value="C:membrane"/>
    <property type="evidence" value="ECO:0007669"/>
    <property type="project" value="UniProtKB-SubCell"/>
</dbReference>
<keyword evidence="6 7" id="KW-0472">Membrane</keyword>
<dbReference type="Proteomes" id="UP000094801">
    <property type="component" value="Unassembled WGS sequence"/>
</dbReference>
<feature type="transmembrane region" description="Helical" evidence="7">
    <location>
        <begin position="108"/>
        <end position="129"/>
    </location>
</feature>
<evidence type="ECO:0000256" key="5">
    <source>
        <dbReference type="ARBA" id="ARBA00022989"/>
    </source>
</evidence>
<dbReference type="GO" id="GO:0005351">
    <property type="term" value="F:carbohydrate:proton symporter activity"/>
    <property type="evidence" value="ECO:0007669"/>
    <property type="project" value="TreeGrafter"/>
</dbReference>
<sequence length="479" mass="53380">MKLQFTPVEKIVGPAIAEVLPTDGKPWYKNRHILQLNFLLLVPLLSAATGGYDGSLMNGLQSLDEWKVKYSNPTGTWLGFINAAQSIGACGISFFAGSLVDRFGRKPCFLYGTILLLVAVAIQSCAINATALYNTFFYIGSILASWTCYGTNGRGDDWGWRVPTLLQAGYPLIQLAFIYWLPESPRWLVSKNRISEARDILVKYHAGGDENSALVEVEMSEIVEALDMENESKKVQWRDLVSTPGNRKRTYISVSLATSAQWCGNAIISYYFTLVLNTIGITSSSEQTLINGLLQIFNFLAAVCAALAVDLFGRRPLFLWSTTGMLVSYIIWTALSAIFNERGGKSYGRGVLAFIFIFFFHYDVAFTPLTVSYPTEIYPYHLRAKGLSLLFFVSYGALIIGSFCNSIAMTAIGWKYYILFCCLLVLIVLNVYFFFPETKGHSLEEIAEIFDGPTAAIDIERNDEKQSIEHVEYGETSSI</sequence>
<evidence type="ECO:0000256" key="2">
    <source>
        <dbReference type="ARBA" id="ARBA00010992"/>
    </source>
</evidence>
<organism evidence="9 10">
    <name type="scientific">[Candida] arabinofermentans NRRL YB-2248</name>
    <dbReference type="NCBI Taxonomy" id="983967"/>
    <lineage>
        <taxon>Eukaryota</taxon>
        <taxon>Fungi</taxon>
        <taxon>Dikarya</taxon>
        <taxon>Ascomycota</taxon>
        <taxon>Saccharomycotina</taxon>
        <taxon>Pichiomycetes</taxon>
        <taxon>Pichiales</taxon>
        <taxon>Pichiaceae</taxon>
        <taxon>Ogataea</taxon>
        <taxon>Ogataea/Candida clade</taxon>
    </lineage>
</organism>
<dbReference type="FunFam" id="1.20.1250.20:FF:000134">
    <property type="entry name" value="MFS sugar transporter protein"/>
    <property type="match status" value="1"/>
</dbReference>
<feature type="transmembrane region" description="Helical" evidence="7">
    <location>
        <begin position="288"/>
        <end position="312"/>
    </location>
</feature>
<feature type="transmembrane region" description="Helical" evidence="7">
    <location>
        <begin position="251"/>
        <end position="276"/>
    </location>
</feature>
<dbReference type="Pfam" id="PF00083">
    <property type="entry name" value="Sugar_tr"/>
    <property type="match status" value="1"/>
</dbReference>
<feature type="domain" description="Major facilitator superfamily (MFS) profile" evidence="8">
    <location>
        <begin position="1"/>
        <end position="439"/>
    </location>
</feature>